<sequence length="91" mass="10296">MAERRLADMRTIYGRNLTGSKDRRIDGMAERRFDISRLDNIEFPSDPLFSDMPFAETMEEHLSSQSSAYTSDSSDEDLDGINTVEIVGGEE</sequence>
<gene>
    <name evidence="2" type="ORF">HNAJ_LOCUS12949</name>
</gene>
<feature type="region of interest" description="Disordered" evidence="1">
    <location>
        <begin position="59"/>
        <end position="79"/>
    </location>
</feature>
<evidence type="ECO:0000313" key="3">
    <source>
        <dbReference type="Proteomes" id="UP000278807"/>
    </source>
</evidence>
<protein>
    <submittedName>
        <fullName evidence="4">Vps4_C domain-containing protein</fullName>
    </submittedName>
</protein>
<organism evidence="4">
    <name type="scientific">Rodentolepis nana</name>
    <name type="common">Dwarf tapeworm</name>
    <name type="synonym">Hymenolepis nana</name>
    <dbReference type="NCBI Taxonomy" id="102285"/>
    <lineage>
        <taxon>Eukaryota</taxon>
        <taxon>Metazoa</taxon>
        <taxon>Spiralia</taxon>
        <taxon>Lophotrochozoa</taxon>
        <taxon>Platyhelminthes</taxon>
        <taxon>Cestoda</taxon>
        <taxon>Eucestoda</taxon>
        <taxon>Cyclophyllidea</taxon>
        <taxon>Hymenolepididae</taxon>
        <taxon>Rodentolepis</taxon>
    </lineage>
</organism>
<dbReference type="Proteomes" id="UP000278807">
    <property type="component" value="Unassembled WGS sequence"/>
</dbReference>
<evidence type="ECO:0000256" key="1">
    <source>
        <dbReference type="SAM" id="MobiDB-lite"/>
    </source>
</evidence>
<proteinExistence type="predicted"/>
<name>A0A0R3TYM6_RODNA</name>
<reference evidence="4" key="1">
    <citation type="submission" date="2017-02" db="UniProtKB">
        <authorList>
            <consortium name="WormBaseParasite"/>
        </authorList>
    </citation>
    <scope>IDENTIFICATION</scope>
</reference>
<dbReference type="AlphaFoldDB" id="A0A0R3TYM6"/>
<evidence type="ECO:0000313" key="4">
    <source>
        <dbReference type="WBParaSite" id="HNAJ_0001297501-mRNA-1"/>
    </source>
</evidence>
<keyword evidence="3" id="KW-1185">Reference proteome</keyword>
<feature type="compositionally biased region" description="Low complexity" evidence="1">
    <location>
        <begin position="63"/>
        <end position="72"/>
    </location>
</feature>
<accession>A0A0R3TYM6</accession>
<dbReference type="EMBL" id="UZAE01014818">
    <property type="protein sequence ID" value="VDO14532.1"/>
    <property type="molecule type" value="Genomic_DNA"/>
</dbReference>
<dbReference type="WBParaSite" id="HNAJ_0001297501-mRNA-1">
    <property type="protein sequence ID" value="HNAJ_0001297501-mRNA-1"/>
    <property type="gene ID" value="HNAJ_0001297501"/>
</dbReference>
<evidence type="ECO:0000313" key="2">
    <source>
        <dbReference type="EMBL" id="VDO14532.1"/>
    </source>
</evidence>
<reference evidence="2 3" key="2">
    <citation type="submission" date="2018-11" db="EMBL/GenBank/DDBJ databases">
        <authorList>
            <consortium name="Pathogen Informatics"/>
        </authorList>
    </citation>
    <scope>NUCLEOTIDE SEQUENCE [LARGE SCALE GENOMIC DNA]</scope>
</reference>